<sequence length="188" mass="22152">MAQKAIKTLPSIKAKIGHIPQKLKTNSVHEQYGRLEILRRIVTRLVREERIELPYNRAEEARPYMERLIQLGIHYGQNDSYTNEMMDFWLTESDLKTKMYKVLIPRFTKGDVATEPYTSLYKLPPLRYENFIGKYRTFWTKKPIGVLELNGNPFPSVIRSDEDHSHNVLNTLIKECLKEKKNEIGKEK</sequence>
<dbReference type="SUPFAM" id="SSF64263">
    <property type="entry name" value="Prokaryotic ribosomal protein L17"/>
    <property type="match status" value="1"/>
</dbReference>
<dbReference type="Proteomes" id="UP000035681">
    <property type="component" value="Unplaced"/>
</dbReference>
<evidence type="ECO:0000256" key="1">
    <source>
        <dbReference type="ARBA" id="ARBA00008777"/>
    </source>
</evidence>
<dbReference type="GO" id="GO:0005762">
    <property type="term" value="C:mitochondrial large ribosomal subunit"/>
    <property type="evidence" value="ECO:0007669"/>
    <property type="project" value="TreeGrafter"/>
</dbReference>
<evidence type="ECO:0000313" key="7">
    <source>
        <dbReference type="WBParaSite" id="SSTP_0000194100.1"/>
    </source>
</evidence>
<accession>A0A0K0DXH6</accession>
<dbReference type="STRING" id="6248.A0A0K0DXH6"/>
<protein>
    <recommendedName>
        <fullName evidence="4">Large ribosomal subunit protein bL17m</fullName>
    </recommendedName>
    <alternativeName>
        <fullName evidence="5">39S ribosomal protein L17, mitochondrial</fullName>
    </alternativeName>
</protein>
<keyword evidence="2" id="KW-0689">Ribosomal protein</keyword>
<dbReference type="Pfam" id="PF01196">
    <property type="entry name" value="Ribosomal_L17"/>
    <property type="match status" value="1"/>
</dbReference>
<dbReference type="PANTHER" id="PTHR14413:SF16">
    <property type="entry name" value="LARGE RIBOSOMAL SUBUNIT PROTEIN BL17M"/>
    <property type="match status" value="1"/>
</dbReference>
<proteinExistence type="inferred from homology"/>
<dbReference type="GO" id="GO:0003735">
    <property type="term" value="F:structural constituent of ribosome"/>
    <property type="evidence" value="ECO:0007669"/>
    <property type="project" value="InterPro"/>
</dbReference>
<name>A0A0K0DXH6_STRER</name>
<dbReference type="WBParaSite" id="TCONS_00006353.p1">
    <property type="protein sequence ID" value="TCONS_00006353.p1"/>
    <property type="gene ID" value="XLOC_004509"/>
</dbReference>
<dbReference type="GO" id="GO:0006412">
    <property type="term" value="P:translation"/>
    <property type="evidence" value="ECO:0007669"/>
    <property type="project" value="InterPro"/>
</dbReference>
<comment type="similarity">
    <text evidence="1">Belongs to the bacterial ribosomal protein bL17 family.</text>
</comment>
<dbReference type="InterPro" id="IPR036373">
    <property type="entry name" value="Ribosomal_bL17_sf"/>
</dbReference>
<dbReference type="InterPro" id="IPR000456">
    <property type="entry name" value="Ribosomal_bL17"/>
</dbReference>
<evidence type="ECO:0000256" key="4">
    <source>
        <dbReference type="ARBA" id="ARBA00035290"/>
    </source>
</evidence>
<organism evidence="7">
    <name type="scientific">Strongyloides stercoralis</name>
    <name type="common">Threadworm</name>
    <dbReference type="NCBI Taxonomy" id="6248"/>
    <lineage>
        <taxon>Eukaryota</taxon>
        <taxon>Metazoa</taxon>
        <taxon>Ecdysozoa</taxon>
        <taxon>Nematoda</taxon>
        <taxon>Chromadorea</taxon>
        <taxon>Rhabditida</taxon>
        <taxon>Tylenchina</taxon>
        <taxon>Panagrolaimomorpha</taxon>
        <taxon>Strongyloidoidea</taxon>
        <taxon>Strongyloididae</taxon>
        <taxon>Strongyloides</taxon>
    </lineage>
</organism>
<evidence type="ECO:0000313" key="6">
    <source>
        <dbReference type="Proteomes" id="UP000035681"/>
    </source>
</evidence>
<evidence type="ECO:0000256" key="3">
    <source>
        <dbReference type="ARBA" id="ARBA00023274"/>
    </source>
</evidence>
<keyword evidence="6" id="KW-1185">Reference proteome</keyword>
<dbReference type="Gene3D" id="3.90.1030.10">
    <property type="entry name" value="Ribosomal protein L17"/>
    <property type="match status" value="1"/>
</dbReference>
<dbReference type="PANTHER" id="PTHR14413">
    <property type="entry name" value="RIBOSOMAL PROTEIN L17"/>
    <property type="match status" value="1"/>
</dbReference>
<reference evidence="7" key="1">
    <citation type="submission" date="2015-08" db="UniProtKB">
        <authorList>
            <consortium name="WormBaseParasite"/>
        </authorList>
    </citation>
    <scope>IDENTIFICATION</scope>
</reference>
<keyword evidence="3" id="KW-0687">Ribonucleoprotein</keyword>
<evidence type="ECO:0000256" key="5">
    <source>
        <dbReference type="ARBA" id="ARBA00035413"/>
    </source>
</evidence>
<evidence type="ECO:0000256" key="2">
    <source>
        <dbReference type="ARBA" id="ARBA00022980"/>
    </source>
</evidence>
<dbReference type="WBParaSite" id="SSTP_0000194100.1">
    <property type="protein sequence ID" value="SSTP_0000194100.1"/>
    <property type="gene ID" value="SSTP_0000194100"/>
</dbReference>
<dbReference type="AlphaFoldDB" id="A0A0K0DXH6"/>